<evidence type="ECO:0000256" key="2">
    <source>
        <dbReference type="ARBA" id="ARBA00022529"/>
    </source>
</evidence>
<evidence type="ECO:0000256" key="6">
    <source>
        <dbReference type="ARBA" id="ARBA00023295"/>
    </source>
</evidence>
<dbReference type="InterPro" id="IPR023346">
    <property type="entry name" value="Lysozyme-like_dom_sf"/>
</dbReference>
<keyword evidence="5" id="KW-1035">Host cytoplasm</keyword>
<feature type="region of interest" description="Disordered" evidence="8">
    <location>
        <begin position="1"/>
        <end position="40"/>
    </location>
</feature>
<sequence length="253" mass="27827">MTGSATSHAPSRPNIARDKRASRDKLRAMRSGESVSRRSRLRRRLKRAPWALAVVSVAAGSLGSCAPGQTSDDVRGWSYQTNLKTNPNFTRVNPALLTTSERMRKALAQEEGMRLTVYRDVAGYPTVGIGHLVRPEDGLKVGDRITREKAMAFLAQDLKTAEQAVVKVVGDLKLYQHEFDALVDLAYNVGEGTLSESESPDLNRAIAQADYTGIAQELDYRFAGGRIAGGLVHRSERRAKIFREANYADVRPG</sequence>
<dbReference type="RefSeq" id="WP_222825756.1">
    <property type="nucleotide sequence ID" value="NZ_JAHWXP010000004.1"/>
</dbReference>
<proteinExistence type="inferred from homology"/>
<comment type="similarity">
    <text evidence="7">Belongs to the glycosyl hydrolase 24 family.</text>
</comment>
<reference evidence="9 10" key="1">
    <citation type="submission" date="2021-07" db="EMBL/GenBank/DDBJ databases">
        <title>Alteriqipengyuania abyssalis NZ-12B nov, sp.nov isolated from deep sea sponge in pacific ocean.</title>
        <authorList>
            <person name="Tareen S."/>
            <person name="Wink J."/>
        </authorList>
    </citation>
    <scope>NUCLEOTIDE SEQUENCE [LARGE SCALE GENOMIC DNA]</scope>
    <source>
        <strain evidence="9 10">NZ-12B</strain>
    </source>
</reference>
<keyword evidence="6 7" id="KW-0326">Glycosidase</keyword>
<feature type="compositionally biased region" description="Basic and acidic residues" evidence="8">
    <location>
        <begin position="15"/>
        <end position="27"/>
    </location>
</feature>
<keyword evidence="4 7" id="KW-0378">Hydrolase</keyword>
<comment type="caution">
    <text evidence="9">The sequence shown here is derived from an EMBL/GenBank/DDBJ whole genome shotgun (WGS) entry which is preliminary data.</text>
</comment>
<dbReference type="EC" id="3.2.1.17" evidence="7"/>
<organism evidence="9 10">
    <name type="scientific">Alteriqipengyuania abyssalis</name>
    <dbReference type="NCBI Taxonomy" id="2860200"/>
    <lineage>
        <taxon>Bacteria</taxon>
        <taxon>Pseudomonadati</taxon>
        <taxon>Pseudomonadota</taxon>
        <taxon>Alphaproteobacteria</taxon>
        <taxon>Sphingomonadales</taxon>
        <taxon>Erythrobacteraceae</taxon>
        <taxon>Alteriqipengyuania</taxon>
    </lineage>
</organism>
<dbReference type="EMBL" id="JAHWXP010000004">
    <property type="protein sequence ID" value="MBY8338278.1"/>
    <property type="molecule type" value="Genomic_DNA"/>
</dbReference>
<dbReference type="Gene3D" id="1.10.530.40">
    <property type="match status" value="1"/>
</dbReference>
<dbReference type="HAMAP" id="MF_04110">
    <property type="entry name" value="ENDOLYSIN_T4"/>
    <property type="match status" value="1"/>
</dbReference>
<dbReference type="Proteomes" id="UP000759298">
    <property type="component" value="Unassembled WGS sequence"/>
</dbReference>
<dbReference type="InterPro" id="IPR023347">
    <property type="entry name" value="Lysozyme_dom_sf"/>
</dbReference>
<dbReference type="PANTHER" id="PTHR38107">
    <property type="match status" value="1"/>
</dbReference>
<dbReference type="PANTHER" id="PTHR38107:SF3">
    <property type="entry name" value="LYSOZYME RRRD-RELATED"/>
    <property type="match status" value="1"/>
</dbReference>
<keyword evidence="10" id="KW-1185">Reference proteome</keyword>
<accession>A0ABS7PGS8</accession>
<evidence type="ECO:0000256" key="1">
    <source>
        <dbReference type="ARBA" id="ARBA00000632"/>
    </source>
</evidence>
<dbReference type="CDD" id="cd00737">
    <property type="entry name" value="lyz_endolysin_autolysin"/>
    <property type="match status" value="1"/>
</dbReference>
<evidence type="ECO:0000256" key="5">
    <source>
        <dbReference type="ARBA" id="ARBA00023200"/>
    </source>
</evidence>
<dbReference type="Pfam" id="PF00959">
    <property type="entry name" value="Phage_lysozyme"/>
    <property type="match status" value="1"/>
</dbReference>
<evidence type="ECO:0000256" key="4">
    <source>
        <dbReference type="ARBA" id="ARBA00022801"/>
    </source>
</evidence>
<evidence type="ECO:0000313" key="10">
    <source>
        <dbReference type="Proteomes" id="UP000759298"/>
    </source>
</evidence>
<dbReference type="InterPro" id="IPR051018">
    <property type="entry name" value="Bacteriophage_GH24"/>
</dbReference>
<evidence type="ECO:0000256" key="8">
    <source>
        <dbReference type="SAM" id="MobiDB-lite"/>
    </source>
</evidence>
<protein>
    <recommendedName>
        <fullName evidence="7">Lysozyme</fullName>
        <ecNumber evidence="7">3.2.1.17</ecNumber>
    </recommendedName>
</protein>
<dbReference type="InterPro" id="IPR034690">
    <property type="entry name" value="Endolysin_T4_type"/>
</dbReference>
<evidence type="ECO:0000256" key="7">
    <source>
        <dbReference type="RuleBase" id="RU003788"/>
    </source>
</evidence>
<gene>
    <name evidence="9" type="ORF">KYN89_14610</name>
</gene>
<name>A0ABS7PGS8_9SPHN</name>
<comment type="catalytic activity">
    <reaction evidence="1 7">
        <text>Hydrolysis of (1-&gt;4)-beta-linkages between N-acetylmuramic acid and N-acetyl-D-glucosamine residues in a peptidoglycan and between N-acetyl-D-glucosamine residues in chitodextrins.</text>
        <dbReference type="EC" id="3.2.1.17"/>
    </reaction>
</comment>
<evidence type="ECO:0000313" key="9">
    <source>
        <dbReference type="EMBL" id="MBY8338278.1"/>
    </source>
</evidence>
<keyword evidence="2 7" id="KW-0929">Antimicrobial</keyword>
<evidence type="ECO:0000256" key="3">
    <source>
        <dbReference type="ARBA" id="ARBA00022638"/>
    </source>
</evidence>
<keyword evidence="3 7" id="KW-0081">Bacteriolytic enzyme</keyword>
<dbReference type="SUPFAM" id="SSF53955">
    <property type="entry name" value="Lysozyme-like"/>
    <property type="match status" value="1"/>
</dbReference>
<dbReference type="InterPro" id="IPR002196">
    <property type="entry name" value="Glyco_hydro_24"/>
</dbReference>
<dbReference type="InterPro" id="IPR033907">
    <property type="entry name" value="Endolysin_autolysin"/>
</dbReference>